<protein>
    <submittedName>
        <fullName evidence="1">Uncharacterized protein</fullName>
    </submittedName>
</protein>
<keyword evidence="2" id="KW-1185">Reference proteome</keyword>
<name>A0A6C2YT70_9BACT</name>
<dbReference type="KEGG" id="tim:GMBLW1_46660"/>
<gene>
    <name evidence="1" type="ORF">GMBLW1_46660</name>
</gene>
<accession>A0A6C2YT70</accession>
<dbReference type="EMBL" id="LR586016">
    <property type="protein sequence ID" value="VIP04527.1"/>
    <property type="molecule type" value="Genomic_DNA"/>
</dbReference>
<dbReference type="Proteomes" id="UP000464378">
    <property type="component" value="Chromosome"/>
</dbReference>
<dbReference type="AlphaFoldDB" id="A0A6C2YT70"/>
<evidence type="ECO:0000313" key="2">
    <source>
        <dbReference type="Proteomes" id="UP000464378"/>
    </source>
</evidence>
<reference evidence="1" key="1">
    <citation type="submission" date="2019-04" db="EMBL/GenBank/DDBJ databases">
        <authorList>
            <consortium name="Science for Life Laboratories"/>
        </authorList>
    </citation>
    <scope>NUCLEOTIDE SEQUENCE</scope>
    <source>
        <strain evidence="1">MBLW1</strain>
    </source>
</reference>
<proteinExistence type="predicted"/>
<evidence type="ECO:0000313" key="1">
    <source>
        <dbReference type="EMBL" id="VIP04527.1"/>
    </source>
</evidence>
<dbReference type="InParanoid" id="A0A6C2YT70"/>
<sequence>MALTNRSISMLNRLQNNSLKAAVLVERIDRVIAASEHTLPVSPLTITDPRPPFGYFDGYQPQQIQDGPPPHGTACHPTHPLIAAVNSPASPPDLAMMAMKPGWQKRMANWVPSLSWQSSKKIIVGVSRQGFGERGHEAREGQVPKGRW</sequence>
<organism evidence="1">
    <name type="scientific">Tuwongella immobilis</name>
    <dbReference type="NCBI Taxonomy" id="692036"/>
    <lineage>
        <taxon>Bacteria</taxon>
        <taxon>Pseudomonadati</taxon>
        <taxon>Planctomycetota</taxon>
        <taxon>Planctomycetia</taxon>
        <taxon>Gemmatales</taxon>
        <taxon>Gemmataceae</taxon>
        <taxon>Tuwongella</taxon>
    </lineage>
</organism>
<dbReference type="EMBL" id="LR593887">
    <property type="protein sequence ID" value="VTS06415.1"/>
    <property type="molecule type" value="Genomic_DNA"/>
</dbReference>
<dbReference type="RefSeq" id="WP_162659600.1">
    <property type="nucleotide sequence ID" value="NZ_LR593887.1"/>
</dbReference>